<evidence type="ECO:0000313" key="9">
    <source>
        <dbReference type="EMBL" id="RNB86953.1"/>
    </source>
</evidence>
<dbReference type="GO" id="GO:0004177">
    <property type="term" value="F:aminopeptidase activity"/>
    <property type="evidence" value="ECO:0007669"/>
    <property type="project" value="UniProtKB-UniRule"/>
</dbReference>
<evidence type="ECO:0000256" key="2">
    <source>
        <dbReference type="ARBA" id="ARBA00022438"/>
    </source>
</evidence>
<dbReference type="PANTHER" id="PTHR32481">
    <property type="entry name" value="AMINOPEPTIDASE"/>
    <property type="match status" value="1"/>
</dbReference>
<gene>
    <name evidence="9" type="ORF">EDM56_14670</name>
</gene>
<dbReference type="PIRSF" id="PIRSF001123">
    <property type="entry name" value="PepA_GA"/>
    <property type="match status" value="1"/>
</dbReference>
<dbReference type="GO" id="GO:0046872">
    <property type="term" value="F:metal ion binding"/>
    <property type="evidence" value="ECO:0007669"/>
    <property type="project" value="UniProtKB-UniRule"/>
</dbReference>
<evidence type="ECO:0000256" key="7">
    <source>
        <dbReference type="PIRSR" id="PIRSR001123-1"/>
    </source>
</evidence>
<dbReference type="OrthoDB" id="9772053at2"/>
<evidence type="ECO:0000256" key="6">
    <source>
        <dbReference type="PIRNR" id="PIRNR001123"/>
    </source>
</evidence>
<dbReference type="Pfam" id="PF05343">
    <property type="entry name" value="Peptidase_M42"/>
    <property type="match status" value="1"/>
</dbReference>
<feature type="binding site" evidence="8">
    <location>
        <position position="211"/>
    </location>
    <ligand>
        <name>Zn(2+)</name>
        <dbReference type="ChEBI" id="CHEBI:29105"/>
        <label>2</label>
    </ligand>
</feature>
<reference evidence="9 10" key="1">
    <citation type="submission" date="2018-10" db="EMBL/GenBank/DDBJ databases">
        <title>Phylogenomics of Brevibacillus.</title>
        <authorList>
            <person name="Dunlap C."/>
        </authorList>
    </citation>
    <scope>NUCLEOTIDE SEQUENCE [LARGE SCALE GENOMIC DNA]</scope>
    <source>
        <strain evidence="9 10">JCM 15716</strain>
    </source>
</reference>
<evidence type="ECO:0000256" key="3">
    <source>
        <dbReference type="ARBA" id="ARBA00022670"/>
    </source>
</evidence>
<accession>A0A3M8DFU2</accession>
<dbReference type="Gene3D" id="2.40.30.40">
    <property type="entry name" value="Peptidase M42, domain 2"/>
    <property type="match status" value="1"/>
</dbReference>
<evidence type="ECO:0000256" key="8">
    <source>
        <dbReference type="PIRSR" id="PIRSR001123-2"/>
    </source>
</evidence>
<feature type="binding site" evidence="8">
    <location>
        <position position="233"/>
    </location>
    <ligand>
        <name>Zn(2+)</name>
        <dbReference type="ChEBI" id="CHEBI:29105"/>
        <label>1</label>
    </ligand>
</feature>
<dbReference type="PANTHER" id="PTHR32481:SF0">
    <property type="entry name" value="AMINOPEPTIDASE YPDE-RELATED"/>
    <property type="match status" value="1"/>
</dbReference>
<name>A0A3M8DFU2_9BACL</name>
<organism evidence="9 10">
    <name type="scientific">Brevibacillus fluminis</name>
    <dbReference type="NCBI Taxonomy" id="511487"/>
    <lineage>
        <taxon>Bacteria</taxon>
        <taxon>Bacillati</taxon>
        <taxon>Bacillota</taxon>
        <taxon>Bacilli</taxon>
        <taxon>Bacillales</taxon>
        <taxon>Paenibacillaceae</taxon>
        <taxon>Brevibacillus</taxon>
    </lineage>
</organism>
<evidence type="ECO:0000256" key="1">
    <source>
        <dbReference type="ARBA" id="ARBA00006272"/>
    </source>
</evidence>
<keyword evidence="2" id="KW-0031">Aminopeptidase</keyword>
<dbReference type="RefSeq" id="WP_122918650.1">
    <property type="nucleotide sequence ID" value="NZ_RHHQ01000012.1"/>
</dbReference>
<dbReference type="AlphaFoldDB" id="A0A3M8DFU2"/>
<comment type="caution">
    <text evidence="9">The sequence shown here is derived from an EMBL/GenBank/DDBJ whole genome shotgun (WGS) entry which is preliminary data.</text>
</comment>
<proteinExistence type="inferred from homology"/>
<keyword evidence="4 8" id="KW-0479">Metal-binding</keyword>
<keyword evidence="5" id="KW-0378">Hydrolase</keyword>
<feature type="binding site" evidence="8">
    <location>
        <position position="178"/>
    </location>
    <ligand>
        <name>Zn(2+)</name>
        <dbReference type="ChEBI" id="CHEBI:29105"/>
        <label>1</label>
    </ligand>
</feature>
<dbReference type="EMBL" id="RHHQ01000012">
    <property type="protein sequence ID" value="RNB86953.1"/>
    <property type="molecule type" value="Genomic_DNA"/>
</dbReference>
<keyword evidence="10" id="KW-1185">Reference proteome</keyword>
<dbReference type="Proteomes" id="UP000271031">
    <property type="component" value="Unassembled WGS sequence"/>
</dbReference>
<dbReference type="GO" id="GO:0006508">
    <property type="term" value="P:proteolysis"/>
    <property type="evidence" value="ECO:0007669"/>
    <property type="project" value="UniProtKB-KW"/>
</dbReference>
<feature type="binding site" evidence="8">
    <location>
        <position position="178"/>
    </location>
    <ligand>
        <name>Zn(2+)</name>
        <dbReference type="ChEBI" id="CHEBI:29105"/>
        <label>2</label>
    </ligand>
</feature>
<keyword evidence="3" id="KW-0645">Protease</keyword>
<dbReference type="Gene3D" id="3.40.630.10">
    <property type="entry name" value="Zn peptidases"/>
    <property type="match status" value="1"/>
</dbReference>
<comment type="cofactor">
    <cofactor evidence="8">
        <name>a divalent metal cation</name>
        <dbReference type="ChEBI" id="CHEBI:60240"/>
    </cofactor>
    <text evidence="8">Binds 2 divalent metal cations per subunit.</text>
</comment>
<evidence type="ECO:0000256" key="5">
    <source>
        <dbReference type="ARBA" id="ARBA00022801"/>
    </source>
</evidence>
<dbReference type="SUPFAM" id="SSF101821">
    <property type="entry name" value="Aminopeptidase/glucanase lid domain"/>
    <property type="match status" value="1"/>
</dbReference>
<evidence type="ECO:0000313" key="10">
    <source>
        <dbReference type="Proteomes" id="UP000271031"/>
    </source>
</evidence>
<sequence length="361" mass="38911">MKERIKARFRELAGMVGVSGAEQEVVAYLQEQLAAVADEVKVDPSGNVIAVKHGSKPGPKLMVCAHSDEVGFCVKNIYPNGYIAFDKIGYVSDQLLLGRKVWITSKKLPGVIGIKAGHLQTPEESRQVKSIRDCYLDVGASSRQEVEAMGIKIGDPIVLQSDFMEMHNSDLISTKSVDNRINCAIVIELFHQLKDTAFAGTLYGVVTVQEEVGLRGATMVGNQLEPDYAIVLDTIPAGDTPDIETEKVLPVYLGKGPACPVADAAGGHFTYIHPKVRAMIEEQSEKAQVPVQYLTLIGDSYTTDAANLAIAGKGIPVGVVATPRRYSHSPIELVNLNDAEGVLKIVKGIVTDNGQKELGFL</sequence>
<dbReference type="SUPFAM" id="SSF53187">
    <property type="entry name" value="Zn-dependent exopeptidases"/>
    <property type="match status" value="1"/>
</dbReference>
<dbReference type="InterPro" id="IPR008007">
    <property type="entry name" value="Peptidase_M42"/>
</dbReference>
<dbReference type="InterPro" id="IPR051464">
    <property type="entry name" value="Peptidase_M42_aminopept"/>
</dbReference>
<feature type="binding site" evidence="8">
    <location>
        <position position="328"/>
    </location>
    <ligand>
        <name>Zn(2+)</name>
        <dbReference type="ChEBI" id="CHEBI:29105"/>
        <label>2</label>
    </ligand>
</feature>
<feature type="active site" description="Proton acceptor" evidence="7">
    <location>
        <position position="210"/>
    </location>
</feature>
<feature type="binding site" evidence="8">
    <location>
        <position position="66"/>
    </location>
    <ligand>
        <name>Zn(2+)</name>
        <dbReference type="ChEBI" id="CHEBI:29105"/>
        <label>1</label>
    </ligand>
</feature>
<protein>
    <submittedName>
        <fullName evidence="9">M42 family peptidase</fullName>
    </submittedName>
</protein>
<comment type="similarity">
    <text evidence="1 6">Belongs to the peptidase M42 family.</text>
</comment>
<dbReference type="InterPro" id="IPR023367">
    <property type="entry name" value="Peptidase_M42_dom2"/>
</dbReference>
<evidence type="ECO:0000256" key="4">
    <source>
        <dbReference type="ARBA" id="ARBA00022723"/>
    </source>
</evidence>